<proteinExistence type="predicted"/>
<dbReference type="AlphaFoldDB" id="A0A1M6EV38"/>
<evidence type="ECO:0000313" key="3">
    <source>
        <dbReference type="Proteomes" id="UP000184040"/>
    </source>
</evidence>
<protein>
    <submittedName>
        <fullName evidence="2">Uncharacterized protein</fullName>
    </submittedName>
</protein>
<feature type="transmembrane region" description="Helical" evidence="1">
    <location>
        <begin position="165"/>
        <end position="189"/>
    </location>
</feature>
<dbReference type="Proteomes" id="UP000184040">
    <property type="component" value="Unassembled WGS sequence"/>
</dbReference>
<keyword evidence="1" id="KW-0472">Membrane</keyword>
<dbReference type="RefSeq" id="WP_073127930.1">
    <property type="nucleotide sequence ID" value="NZ_FQZA01000003.1"/>
</dbReference>
<organism evidence="2 3">
    <name type="scientific">Palleronia salina</name>
    <dbReference type="NCBI Taxonomy" id="313368"/>
    <lineage>
        <taxon>Bacteria</taxon>
        <taxon>Pseudomonadati</taxon>
        <taxon>Pseudomonadota</taxon>
        <taxon>Alphaproteobacteria</taxon>
        <taxon>Rhodobacterales</taxon>
        <taxon>Roseobacteraceae</taxon>
        <taxon>Palleronia</taxon>
    </lineage>
</organism>
<evidence type="ECO:0000256" key="1">
    <source>
        <dbReference type="SAM" id="Phobius"/>
    </source>
</evidence>
<evidence type="ECO:0000313" key="2">
    <source>
        <dbReference type="EMBL" id="SHI89278.1"/>
    </source>
</evidence>
<keyword evidence="3" id="KW-1185">Reference proteome</keyword>
<keyword evidence="1" id="KW-0812">Transmembrane</keyword>
<name>A0A1M6EV38_9RHOB</name>
<accession>A0A1M6EV38</accession>
<sequence>MLRESGHAKAAREVLIAKDHRQRWARYDQLRAVHLYEDAMLLGLANRVLRATTAYGRKPLRAFWWLAGLVLLGWCVFGWAGSQAQIKPNAVVALRSAEWTGCVADAGEKPDGVECFETSKQGASYPRFNSFIYSVDTLLPIVSLEMQGFWLPDETAGSIGKLARIYLWIHIALGWALSLLAVAGFSGLIKQDNT</sequence>
<dbReference type="STRING" id="313368.SAMN04488012_103229"/>
<feature type="transmembrane region" description="Helical" evidence="1">
    <location>
        <begin position="62"/>
        <end position="80"/>
    </location>
</feature>
<keyword evidence="1" id="KW-1133">Transmembrane helix</keyword>
<gene>
    <name evidence="2" type="ORF">SAMN04488012_103229</name>
</gene>
<reference evidence="2 3" key="1">
    <citation type="submission" date="2016-11" db="EMBL/GenBank/DDBJ databases">
        <authorList>
            <person name="Jaros S."/>
            <person name="Januszkiewicz K."/>
            <person name="Wedrychowicz H."/>
        </authorList>
    </citation>
    <scope>NUCLEOTIDE SEQUENCE [LARGE SCALE GENOMIC DNA]</scope>
    <source>
        <strain evidence="2 3">DSM 26892</strain>
    </source>
</reference>
<dbReference type="EMBL" id="FQZA01000003">
    <property type="protein sequence ID" value="SHI89278.1"/>
    <property type="molecule type" value="Genomic_DNA"/>
</dbReference>